<feature type="compositionally biased region" description="Low complexity" evidence="1">
    <location>
        <begin position="538"/>
        <end position="547"/>
    </location>
</feature>
<dbReference type="Pfam" id="PF10536">
    <property type="entry name" value="PMD"/>
    <property type="match status" value="1"/>
</dbReference>
<keyword evidence="4" id="KW-1185">Reference proteome</keyword>
<dbReference type="InterPro" id="IPR044824">
    <property type="entry name" value="MAIN-like"/>
</dbReference>
<proteinExistence type="predicted"/>
<feature type="domain" description="Aminotransferase-like plant mobile" evidence="2">
    <location>
        <begin position="49"/>
        <end position="367"/>
    </location>
</feature>
<evidence type="ECO:0000313" key="4">
    <source>
        <dbReference type="Proteomes" id="UP001058974"/>
    </source>
</evidence>
<dbReference type="Proteomes" id="UP001058974">
    <property type="component" value="Chromosome 6"/>
</dbReference>
<feature type="region of interest" description="Disordered" evidence="1">
    <location>
        <begin position="494"/>
        <end position="630"/>
    </location>
</feature>
<dbReference type="PANTHER" id="PTHR46033:SF17">
    <property type="entry name" value="AMINOTRANSFERASE-LIKE PLANT MOBILE DOMAIN-CONTAINING PROTEIN"/>
    <property type="match status" value="1"/>
</dbReference>
<feature type="compositionally biased region" description="Basic residues" evidence="1">
    <location>
        <begin position="619"/>
        <end position="630"/>
    </location>
</feature>
<organism evidence="3 4">
    <name type="scientific">Pisum sativum</name>
    <name type="common">Garden pea</name>
    <name type="synonym">Lathyrus oleraceus</name>
    <dbReference type="NCBI Taxonomy" id="3888"/>
    <lineage>
        <taxon>Eukaryota</taxon>
        <taxon>Viridiplantae</taxon>
        <taxon>Streptophyta</taxon>
        <taxon>Embryophyta</taxon>
        <taxon>Tracheophyta</taxon>
        <taxon>Spermatophyta</taxon>
        <taxon>Magnoliopsida</taxon>
        <taxon>eudicotyledons</taxon>
        <taxon>Gunneridae</taxon>
        <taxon>Pentapetalae</taxon>
        <taxon>rosids</taxon>
        <taxon>fabids</taxon>
        <taxon>Fabales</taxon>
        <taxon>Fabaceae</taxon>
        <taxon>Papilionoideae</taxon>
        <taxon>50 kb inversion clade</taxon>
        <taxon>NPAAA clade</taxon>
        <taxon>Hologalegina</taxon>
        <taxon>IRL clade</taxon>
        <taxon>Fabeae</taxon>
        <taxon>Lathyrus</taxon>
    </lineage>
</organism>
<feature type="compositionally biased region" description="Basic and acidic residues" evidence="1">
    <location>
        <begin position="504"/>
        <end position="530"/>
    </location>
</feature>
<gene>
    <name evidence="3" type="ORF">KIW84_064744</name>
</gene>
<protein>
    <recommendedName>
        <fullName evidence="2">Aminotransferase-like plant mobile domain-containing protein</fullName>
    </recommendedName>
</protein>
<dbReference type="PANTHER" id="PTHR46033">
    <property type="entry name" value="PROTEIN MAIN-LIKE 2"/>
    <property type="match status" value="1"/>
</dbReference>
<dbReference type="InterPro" id="IPR019557">
    <property type="entry name" value="AminoTfrase-like_pln_mobile"/>
</dbReference>
<feature type="compositionally biased region" description="Polar residues" evidence="1">
    <location>
        <begin position="419"/>
        <end position="457"/>
    </location>
</feature>
<evidence type="ECO:0000259" key="2">
    <source>
        <dbReference type="Pfam" id="PF10536"/>
    </source>
</evidence>
<comment type="caution">
    <text evidence="3">The sequence shown here is derived from an EMBL/GenBank/DDBJ whole genome shotgun (WGS) entry which is preliminary data.</text>
</comment>
<dbReference type="EMBL" id="JAMSHJ010000006">
    <property type="protein sequence ID" value="KAI5399525.1"/>
    <property type="molecule type" value="Genomic_DNA"/>
</dbReference>
<evidence type="ECO:0000313" key="3">
    <source>
        <dbReference type="EMBL" id="KAI5399525.1"/>
    </source>
</evidence>
<dbReference type="OrthoDB" id="1436696at2759"/>
<dbReference type="Gramene" id="Psat06G0474400-T1">
    <property type="protein sequence ID" value="KAI5399525.1"/>
    <property type="gene ID" value="KIW84_064744"/>
</dbReference>
<evidence type="ECO:0000256" key="1">
    <source>
        <dbReference type="SAM" id="MobiDB-lite"/>
    </source>
</evidence>
<sequence length="630" mass="72325">MDPETVFVDITSFAMKLNKFTHWTVDPRVKEEVEKTCFKYFMRFPEGKLNMPNKMIAALLRFYENVEEHFVFGDTKIDLGLEDVMYITGLPIDGKQISGIEPKDPIDTIVNHLAVSPVEANDLLLYHNGKKSHDICLKSLEDKFKNIAVTEENVNSHVKAYLLFLLGNLLFTTSSFDSVSAIYLPFLEVHDIDSYAWGAAVLATLKVSMNKVRQGNKTLNGFAYLLLVFAFERFKCLRKIFELNILPSQFPLMLGWVNLTFKTFKVRSLMPSMTTCYEKLREMTDEDVDLLPYKRDGLEVELPDQFKRQSWMVYAKVYTICFNNIAKHPVHICWKQLGLERGHVRKSFGNFKRINLQERGPEKDKDWRKFNPFYTNCNTRWTKRNMFLIKKDVIAHEPLVNYVQEEDDEIETEEPTQENTSPISTSPPMCNLESATPQDPSTSSLRVSTPQVASTSRFRAPTPRDEVQVQTLFSNPPEALSIEKSLEVLSFQISPQPTDDDFDNDHFKEHDEDDEGGNHNDEGDEGGNHNDDEDDEGGNNNNNNANVGDDEVGNNNIADDGDDEVGNNNNADDGDDNHNYDEGEHNNNVKNYIRGEREGILRPKPPKRTVYSPDEVLRVRNRRKLRKPKN</sequence>
<accession>A0A9D4WCM1</accession>
<feature type="compositionally biased region" description="Basic and acidic residues" evidence="1">
    <location>
        <begin position="576"/>
        <end position="601"/>
    </location>
</feature>
<feature type="compositionally biased region" description="Acidic residues" evidence="1">
    <location>
        <begin position="406"/>
        <end position="416"/>
    </location>
</feature>
<dbReference type="GO" id="GO:0010073">
    <property type="term" value="P:meristem maintenance"/>
    <property type="evidence" value="ECO:0007669"/>
    <property type="project" value="InterPro"/>
</dbReference>
<name>A0A9D4WCM1_PEA</name>
<feature type="region of interest" description="Disordered" evidence="1">
    <location>
        <begin position="406"/>
        <end position="465"/>
    </location>
</feature>
<reference evidence="3 4" key="1">
    <citation type="journal article" date="2022" name="Nat. Genet.">
        <title>Improved pea reference genome and pan-genome highlight genomic features and evolutionary characteristics.</title>
        <authorList>
            <person name="Yang T."/>
            <person name="Liu R."/>
            <person name="Luo Y."/>
            <person name="Hu S."/>
            <person name="Wang D."/>
            <person name="Wang C."/>
            <person name="Pandey M.K."/>
            <person name="Ge S."/>
            <person name="Xu Q."/>
            <person name="Li N."/>
            <person name="Li G."/>
            <person name="Huang Y."/>
            <person name="Saxena R.K."/>
            <person name="Ji Y."/>
            <person name="Li M."/>
            <person name="Yan X."/>
            <person name="He Y."/>
            <person name="Liu Y."/>
            <person name="Wang X."/>
            <person name="Xiang C."/>
            <person name="Varshney R.K."/>
            <person name="Ding H."/>
            <person name="Gao S."/>
            <person name="Zong X."/>
        </authorList>
    </citation>
    <scope>NUCLEOTIDE SEQUENCE [LARGE SCALE GENOMIC DNA]</scope>
    <source>
        <strain evidence="3 4">cv. Zhongwan 6</strain>
    </source>
</reference>
<dbReference type="AlphaFoldDB" id="A0A9D4WCM1"/>